<comment type="caution">
    <text evidence="1">The sequence shown here is derived from an EMBL/GenBank/DDBJ whole genome shotgun (WGS) entry which is preliminary data.</text>
</comment>
<protein>
    <submittedName>
        <fullName evidence="1">Uncharacterized protein</fullName>
    </submittedName>
</protein>
<accession>A0ACC5ZPC0</accession>
<dbReference type="EMBL" id="CM041003">
    <property type="protein sequence ID" value="MCJ8749510.1"/>
    <property type="molecule type" value="Genomic_DNA"/>
</dbReference>
<feature type="non-terminal residue" evidence="1">
    <location>
        <position position="1"/>
    </location>
</feature>
<gene>
    <name evidence="1" type="ORF">PDJAM_G00177030</name>
</gene>
<keyword evidence="2" id="KW-1185">Reference proteome</keyword>
<proteinExistence type="predicted"/>
<evidence type="ECO:0000313" key="1">
    <source>
        <dbReference type="EMBL" id="MCJ8749510.1"/>
    </source>
</evidence>
<evidence type="ECO:0000313" key="2">
    <source>
        <dbReference type="Proteomes" id="UP000830395"/>
    </source>
</evidence>
<sequence length="74" mass="8452">FSGVWTWRETHAGDLWGFKIYVCITNLHSAPRYSGLFRISKVWESQPPNGSTGLSNSRGVDQVFSLQEDRDLLH</sequence>
<reference evidence="1" key="1">
    <citation type="submission" date="2020-02" db="EMBL/GenBank/DDBJ databases">
        <title>Genome sequencing of the panga catfish, Pangasius djambal.</title>
        <authorList>
            <person name="Wen M."/>
            <person name="Zahm M."/>
            <person name="Roques C."/>
            <person name="Cabau C."/>
            <person name="Klopp C."/>
            <person name="Donnadieu C."/>
            <person name="Jouanno E."/>
            <person name="Avarre J.-C."/>
            <person name="Campet M."/>
            <person name="Ha T."/>
            <person name="Dugue R."/>
            <person name="Lampietro C."/>
            <person name="Louis A."/>
            <person name="Herpin A."/>
            <person name="Echchiki A."/>
            <person name="Berthelot C."/>
            <person name="Parey E."/>
            <person name="Roest-Crollius H."/>
            <person name="Braasch I."/>
            <person name="Postlethwait J.H."/>
            <person name="Bobe J."/>
            <person name="Montfort J."/>
            <person name="Bouchez O."/>
            <person name="Begum T."/>
            <person name="Schartl M."/>
            <person name="Gustiano R."/>
            <person name="Guiguen Y."/>
        </authorList>
    </citation>
    <scope>NUCLEOTIDE SEQUENCE</scope>
    <source>
        <strain evidence="1">Pdj_M5554</strain>
    </source>
</reference>
<name>A0ACC5ZPC0_9TELE</name>
<dbReference type="Proteomes" id="UP000830395">
    <property type="component" value="Chromosome 29"/>
</dbReference>
<organism evidence="1 2">
    <name type="scientific">Pangasius djambal</name>
    <dbReference type="NCBI Taxonomy" id="1691987"/>
    <lineage>
        <taxon>Eukaryota</taxon>
        <taxon>Metazoa</taxon>
        <taxon>Chordata</taxon>
        <taxon>Craniata</taxon>
        <taxon>Vertebrata</taxon>
        <taxon>Euteleostomi</taxon>
        <taxon>Actinopterygii</taxon>
        <taxon>Neopterygii</taxon>
        <taxon>Teleostei</taxon>
        <taxon>Ostariophysi</taxon>
        <taxon>Siluriformes</taxon>
        <taxon>Pangasiidae</taxon>
        <taxon>Pangasius</taxon>
    </lineage>
</organism>